<sequence length="124" mass="13883">MKRIILNVLSALFGVMMINGGLNKFLNYMPTPENMSKALVKDFKALVEISWLLPLIGVAEIIGGLLIIIPKTRALGALILFPVMVGILLTNTIVEPNGFIMTLVLWIIFIWILLDNKKKYTPLF</sequence>
<dbReference type="Pfam" id="PF07681">
    <property type="entry name" value="DoxX"/>
    <property type="match status" value="1"/>
</dbReference>
<dbReference type="OrthoDB" id="8161897at2"/>
<evidence type="ECO:0000313" key="6">
    <source>
        <dbReference type="EMBL" id="KJD31348.1"/>
    </source>
</evidence>
<evidence type="ECO:0000256" key="5">
    <source>
        <dbReference type="SAM" id="Phobius"/>
    </source>
</evidence>
<feature type="transmembrane region" description="Helical" evidence="5">
    <location>
        <begin position="49"/>
        <end position="68"/>
    </location>
</feature>
<dbReference type="GO" id="GO:0016020">
    <property type="term" value="C:membrane"/>
    <property type="evidence" value="ECO:0007669"/>
    <property type="project" value="UniProtKB-SubCell"/>
</dbReference>
<organism evidence="6 7">
    <name type="scientific">Neotamlana nanhaiensis</name>
    <dbReference type="NCBI Taxonomy" id="1382798"/>
    <lineage>
        <taxon>Bacteria</taxon>
        <taxon>Pseudomonadati</taxon>
        <taxon>Bacteroidota</taxon>
        <taxon>Flavobacteriia</taxon>
        <taxon>Flavobacteriales</taxon>
        <taxon>Flavobacteriaceae</taxon>
        <taxon>Neotamlana</taxon>
    </lineage>
</organism>
<keyword evidence="7" id="KW-1185">Reference proteome</keyword>
<comment type="caution">
    <text evidence="6">The sequence shown here is derived from an EMBL/GenBank/DDBJ whole genome shotgun (WGS) entry which is preliminary data.</text>
</comment>
<keyword evidence="2 5" id="KW-0812">Transmembrane</keyword>
<feature type="transmembrane region" description="Helical" evidence="5">
    <location>
        <begin position="99"/>
        <end position="114"/>
    </location>
</feature>
<keyword evidence="4 5" id="KW-0472">Membrane</keyword>
<evidence type="ECO:0000256" key="4">
    <source>
        <dbReference type="ARBA" id="ARBA00023136"/>
    </source>
</evidence>
<protein>
    <submittedName>
        <fullName evidence="6">DoxX family protein</fullName>
    </submittedName>
</protein>
<name>A0A0D7VY38_9FLAO</name>
<evidence type="ECO:0000313" key="7">
    <source>
        <dbReference type="Proteomes" id="UP000032361"/>
    </source>
</evidence>
<accession>A0A0D7VY38</accession>
<dbReference type="RefSeq" id="WP_044627321.1">
    <property type="nucleotide sequence ID" value="NZ_JTDV01000015.1"/>
</dbReference>
<evidence type="ECO:0000256" key="3">
    <source>
        <dbReference type="ARBA" id="ARBA00022989"/>
    </source>
</evidence>
<dbReference type="STRING" id="1382798.PK35_14645"/>
<dbReference type="PATRIC" id="fig|1382798.3.peg.1494"/>
<keyword evidence="3 5" id="KW-1133">Transmembrane helix</keyword>
<dbReference type="InterPro" id="IPR032808">
    <property type="entry name" value="DoxX"/>
</dbReference>
<gene>
    <name evidence="6" type="ORF">PK35_14645</name>
</gene>
<feature type="transmembrane region" description="Helical" evidence="5">
    <location>
        <begin position="75"/>
        <end position="93"/>
    </location>
</feature>
<comment type="subcellular location">
    <subcellularLocation>
        <location evidence="1">Membrane</location>
        <topology evidence="1">Multi-pass membrane protein</topology>
    </subcellularLocation>
</comment>
<proteinExistence type="predicted"/>
<evidence type="ECO:0000256" key="2">
    <source>
        <dbReference type="ARBA" id="ARBA00022692"/>
    </source>
</evidence>
<dbReference type="EMBL" id="JTDV01000015">
    <property type="protein sequence ID" value="KJD31348.1"/>
    <property type="molecule type" value="Genomic_DNA"/>
</dbReference>
<dbReference type="Proteomes" id="UP000032361">
    <property type="component" value="Unassembled WGS sequence"/>
</dbReference>
<reference evidence="6 7" key="1">
    <citation type="journal article" date="2015" name="Antonie Van Leeuwenhoek">
        <title>Tamlana nanhaiensis sp. nov., isolated from surface seawater collected from the South China Sea.</title>
        <authorList>
            <person name="Liu X."/>
            <person name="Lai Q."/>
            <person name="Du Y."/>
            <person name="Li G."/>
            <person name="Sun F."/>
            <person name="Shao Z."/>
        </authorList>
    </citation>
    <scope>NUCLEOTIDE SEQUENCE [LARGE SCALE GENOMIC DNA]</scope>
    <source>
        <strain evidence="6 7">FHC16</strain>
    </source>
</reference>
<dbReference type="AlphaFoldDB" id="A0A0D7VY38"/>
<evidence type="ECO:0000256" key="1">
    <source>
        <dbReference type="ARBA" id="ARBA00004141"/>
    </source>
</evidence>